<accession>A0ABR3DGY2</accession>
<feature type="region of interest" description="Disordered" evidence="1">
    <location>
        <begin position="245"/>
        <end position="269"/>
    </location>
</feature>
<sequence length="269" mass="29011">MVKTTGVARVPFHETMEESGPLAPQEQTSRPGQAGAVGSRLPLSPSIHSPLTPHFGVKTGPDPTKGGRKRQVKPETDWCSVVSTSSWGIGCTDHEAPSGHLKTLGYTKKWDLRALVTGYKCTLPPKLDPCNCKSYPYSTPTFLDLAKLAPPKVGTHGYYGHTSETARSGLEFLKYAVGVYRFGVVFVICTSNPSGRFTGVAVFVVSTHLASDIFSSVVDEDDTAAGHTSLLTFLILNSPRTDLPTARDESGGFTHQDEKVNIDKDHPSH</sequence>
<protein>
    <submittedName>
        <fullName evidence="2">Uncharacterized protein</fullName>
    </submittedName>
</protein>
<proteinExistence type="predicted"/>
<name>A0ABR3DGY2_NEUIN</name>
<dbReference type="EMBL" id="JAVLET010000003">
    <property type="protein sequence ID" value="KAL0471931.1"/>
    <property type="molecule type" value="Genomic_DNA"/>
</dbReference>
<evidence type="ECO:0000256" key="1">
    <source>
        <dbReference type="SAM" id="MobiDB-lite"/>
    </source>
</evidence>
<evidence type="ECO:0000313" key="3">
    <source>
        <dbReference type="Proteomes" id="UP001451303"/>
    </source>
</evidence>
<gene>
    <name evidence="2" type="ORF">QR685DRAFT_543157</name>
</gene>
<dbReference type="Proteomes" id="UP001451303">
    <property type="component" value="Unassembled WGS sequence"/>
</dbReference>
<evidence type="ECO:0000313" key="2">
    <source>
        <dbReference type="EMBL" id="KAL0471931.1"/>
    </source>
</evidence>
<organism evidence="2 3">
    <name type="scientific">Neurospora intermedia</name>
    <dbReference type="NCBI Taxonomy" id="5142"/>
    <lineage>
        <taxon>Eukaryota</taxon>
        <taxon>Fungi</taxon>
        <taxon>Dikarya</taxon>
        <taxon>Ascomycota</taxon>
        <taxon>Pezizomycotina</taxon>
        <taxon>Sordariomycetes</taxon>
        <taxon>Sordariomycetidae</taxon>
        <taxon>Sordariales</taxon>
        <taxon>Sordariaceae</taxon>
        <taxon>Neurospora</taxon>
    </lineage>
</organism>
<feature type="region of interest" description="Disordered" evidence="1">
    <location>
        <begin position="1"/>
        <end position="76"/>
    </location>
</feature>
<keyword evidence="3" id="KW-1185">Reference proteome</keyword>
<comment type="caution">
    <text evidence="2">The sequence shown here is derived from an EMBL/GenBank/DDBJ whole genome shotgun (WGS) entry which is preliminary data.</text>
</comment>
<reference evidence="2 3" key="1">
    <citation type="submission" date="2023-09" db="EMBL/GenBank/DDBJ databases">
        <title>Multi-omics analysis of a traditional fermented food reveals byproduct-associated fungal strains for waste-to-food upcycling.</title>
        <authorList>
            <consortium name="Lawrence Berkeley National Laboratory"/>
            <person name="Rekdal V.M."/>
            <person name="Villalobos-Escobedo J.M."/>
            <person name="Rodriguez-Valeron N."/>
            <person name="Garcia M.O."/>
            <person name="Vasquez D.P."/>
            <person name="Damayanti I."/>
            <person name="Sorensen P.M."/>
            <person name="Baidoo E.E."/>
            <person name="De Carvalho A.C."/>
            <person name="Riley R."/>
            <person name="Lipzen A."/>
            <person name="He G."/>
            <person name="Yan M."/>
            <person name="Haridas S."/>
            <person name="Daum C."/>
            <person name="Yoshinaga Y."/>
            <person name="Ng V."/>
            <person name="Grigoriev I.V."/>
            <person name="Munk R."/>
            <person name="Nuraida L."/>
            <person name="Wijaya C.H."/>
            <person name="Morales P.-C."/>
            <person name="Keasling J.D."/>
        </authorList>
    </citation>
    <scope>NUCLEOTIDE SEQUENCE [LARGE SCALE GENOMIC DNA]</scope>
    <source>
        <strain evidence="2 3">FGSC 2613</strain>
    </source>
</reference>